<reference evidence="2" key="1">
    <citation type="submission" date="2009-12" db="EMBL/GenBank/DDBJ databases">
        <title>The Genome Sequence of Anolis carolinensis (Green Anole Lizard).</title>
        <authorList>
            <consortium name="The Genome Sequencing Platform"/>
            <person name="Di Palma F."/>
            <person name="Alfoldi J."/>
            <person name="Heiman D."/>
            <person name="Young S."/>
            <person name="Grabherr M."/>
            <person name="Johnson J."/>
            <person name="Lander E.S."/>
            <person name="Lindblad-Toh K."/>
        </authorList>
    </citation>
    <scope>NUCLEOTIDE SEQUENCE [LARGE SCALE GENOMIC DNA]</scope>
    <source>
        <strain evidence="2">JBL SC #1</strain>
    </source>
</reference>
<dbReference type="SUPFAM" id="SSF56973">
    <property type="entry name" value="Aerolisin/ETX pore-forming domain"/>
    <property type="match status" value="1"/>
</dbReference>
<proteinExistence type="predicted"/>
<evidence type="ECO:0000256" key="1">
    <source>
        <dbReference type="SAM" id="SignalP"/>
    </source>
</evidence>
<dbReference type="OrthoDB" id="1925699at2759"/>
<feature type="signal peptide" evidence="1">
    <location>
        <begin position="1"/>
        <end position="19"/>
    </location>
</feature>
<evidence type="ECO:0000313" key="2">
    <source>
        <dbReference type="Ensembl" id="ENSACAP00000026616.1"/>
    </source>
</evidence>
<reference evidence="2" key="3">
    <citation type="submission" date="2025-09" db="UniProtKB">
        <authorList>
            <consortium name="Ensembl"/>
        </authorList>
    </citation>
    <scope>IDENTIFICATION</scope>
</reference>
<protein>
    <recommendedName>
        <fullName evidence="4">Natterin-3-like</fullName>
    </recommendedName>
</protein>
<feature type="chain" id="PRO_5032869309" description="Natterin-3-like" evidence="1">
    <location>
        <begin position="20"/>
        <end position="353"/>
    </location>
</feature>
<name>A0A803SUH6_ANOCA</name>
<dbReference type="KEGG" id="acs:100561776"/>
<accession>A0A803SUH6</accession>
<keyword evidence="3" id="KW-1185">Reference proteome</keyword>
<dbReference type="Proteomes" id="UP000001646">
    <property type="component" value="Unplaced"/>
</dbReference>
<dbReference type="GeneID" id="100561776"/>
<dbReference type="PANTHER" id="PTHR31649">
    <property type="entry name" value="AGAP009604-PA"/>
    <property type="match status" value="1"/>
</dbReference>
<gene>
    <name evidence="2" type="primary">LOC100561776</name>
</gene>
<dbReference type="Gene3D" id="2.170.15.10">
    <property type="entry name" value="Proaerolysin, chain A, domain 3"/>
    <property type="match status" value="1"/>
</dbReference>
<dbReference type="GO" id="GO:0005737">
    <property type="term" value="C:cytoplasm"/>
    <property type="evidence" value="ECO:0000318"/>
    <property type="project" value="GO_Central"/>
</dbReference>
<organism evidence="2 3">
    <name type="scientific">Anolis carolinensis</name>
    <name type="common">Green anole</name>
    <name type="synonym">American chameleon</name>
    <dbReference type="NCBI Taxonomy" id="28377"/>
    <lineage>
        <taxon>Eukaryota</taxon>
        <taxon>Metazoa</taxon>
        <taxon>Chordata</taxon>
        <taxon>Craniata</taxon>
        <taxon>Vertebrata</taxon>
        <taxon>Euteleostomi</taxon>
        <taxon>Lepidosauria</taxon>
        <taxon>Squamata</taxon>
        <taxon>Bifurcata</taxon>
        <taxon>Unidentata</taxon>
        <taxon>Episquamata</taxon>
        <taxon>Toxicofera</taxon>
        <taxon>Iguania</taxon>
        <taxon>Dactyloidae</taxon>
        <taxon>Anolis</taxon>
    </lineage>
</organism>
<keyword evidence="1" id="KW-0732">Signal</keyword>
<reference evidence="2" key="2">
    <citation type="submission" date="2025-08" db="UniProtKB">
        <authorList>
            <consortium name="Ensembl"/>
        </authorList>
    </citation>
    <scope>IDENTIFICATION</scope>
</reference>
<dbReference type="Ensembl" id="ENSACAT00000052811.1">
    <property type="protein sequence ID" value="ENSACAP00000026616.1"/>
    <property type="gene ID" value="ENSACAG00000034898.1"/>
</dbReference>
<dbReference type="InParanoid" id="A0A803SUH6"/>
<dbReference type="CDD" id="cd20220">
    <property type="entry name" value="PFM_natterin-3-like"/>
    <property type="match status" value="1"/>
</dbReference>
<evidence type="ECO:0000313" key="3">
    <source>
        <dbReference type="Proteomes" id="UP000001646"/>
    </source>
</evidence>
<dbReference type="PANTHER" id="PTHR31649:SF1">
    <property type="entry name" value="FARNESOIC ACID O-METHYL TRANSFERASE DOMAIN-CONTAINING PROTEIN"/>
    <property type="match status" value="1"/>
</dbReference>
<sequence>MHPLICAIFVSLIMNELSGSGNGPLMTAAHFHGTNVKWVEFEGSLPNGAVSFWNSYHHSERWEYPCRVSNCAAGYYSPSRGPYCYYPYADREQGVSPFWVLVNEYDFESLKWEWDSYGGIPQNSISTCPGVELYVGKNKFGLGKVDVKNTAFFLGYAGREYWYKEYYVLTINKDYLSQEITNVRYMKERGRYRSHHLTLLSTKLNNRNCYSVKKTTTLKKRVSFEHRWDVGIALSESVSGSITVGIPQVIGTSWGFSSEKTYSWNKGFTKTESEEYSEAVEVNIPPNHSCEVTMEGTAMKAEIPFTARVTRYYRNGERRSATVPGVNHNVVVAQVHTESKRCQPIPDAEPCLS</sequence>
<dbReference type="AlphaFoldDB" id="A0A803SUH6"/>
<evidence type="ECO:0008006" key="4">
    <source>
        <dbReference type="Google" id="ProtNLM"/>
    </source>
</evidence>
<dbReference type="GeneTree" id="ENSGT00400000024875"/>